<feature type="region of interest" description="Disordered" evidence="1">
    <location>
        <begin position="1"/>
        <end position="192"/>
    </location>
</feature>
<evidence type="ECO:0000313" key="2">
    <source>
        <dbReference type="EMBL" id="CDI55541.1"/>
    </source>
</evidence>
<feature type="compositionally biased region" description="Acidic residues" evidence="1">
    <location>
        <begin position="123"/>
        <end position="133"/>
    </location>
</feature>
<feature type="compositionally biased region" description="Basic and acidic residues" evidence="1">
    <location>
        <begin position="395"/>
        <end position="412"/>
    </location>
</feature>
<feature type="compositionally biased region" description="Basic and acidic residues" evidence="1">
    <location>
        <begin position="134"/>
        <end position="170"/>
    </location>
</feature>
<accession>A0A077R8K2</accession>
<dbReference type="EMBL" id="HG529652">
    <property type="protein sequence ID" value="CDI55541.1"/>
    <property type="molecule type" value="Genomic_DNA"/>
</dbReference>
<feature type="compositionally biased region" description="Basic and acidic residues" evidence="1">
    <location>
        <begin position="1"/>
        <end position="17"/>
    </location>
</feature>
<feature type="region of interest" description="Disordered" evidence="1">
    <location>
        <begin position="395"/>
        <end position="414"/>
    </location>
</feature>
<feature type="compositionally biased region" description="Low complexity" evidence="1">
    <location>
        <begin position="677"/>
        <end position="687"/>
    </location>
</feature>
<feature type="compositionally biased region" description="Polar residues" evidence="1">
    <location>
        <begin position="84"/>
        <end position="121"/>
    </location>
</feature>
<feature type="compositionally biased region" description="Polar residues" evidence="1">
    <location>
        <begin position="42"/>
        <end position="51"/>
    </location>
</feature>
<dbReference type="AlphaFoldDB" id="A0A077R8K2"/>
<organism evidence="2">
    <name type="scientific">Melanopsichium pennsylvanicum 4</name>
    <dbReference type="NCBI Taxonomy" id="1398559"/>
    <lineage>
        <taxon>Eukaryota</taxon>
        <taxon>Fungi</taxon>
        <taxon>Dikarya</taxon>
        <taxon>Basidiomycota</taxon>
        <taxon>Ustilaginomycotina</taxon>
        <taxon>Ustilaginomycetes</taxon>
        <taxon>Ustilaginales</taxon>
        <taxon>Ustilaginaceae</taxon>
        <taxon>Melanopsichium</taxon>
    </lineage>
</organism>
<proteinExistence type="predicted"/>
<evidence type="ECO:0000256" key="1">
    <source>
        <dbReference type="SAM" id="MobiDB-lite"/>
    </source>
</evidence>
<sequence length="816" mass="90592">MSNDTDFSKRPSQDRSTDNTLRIPPSSSTLSMKSDKDDASTGYITASSSRVSHLEREPLTALPRIHLESTPLNRSSPPAPSPSTESITTIGENSSNDTSRANKFASISSVTTFVPSTSNILDLSDEEDDSDISDPDRDGERSKDTEEHVQKWDFDLRDPHERTLEDLRGQDEEEDEDSRDQTLNVREAQEGDVITVSHSHSTSINTAYPDLDSIPHSRASFQPDSAPHYQHTSFPMALSASWPSIPSIPNMPSMPSMPRMPTLPQLHPSAVKLHRRRRSLLLRLLKTWEGREQVLHLSHSLVLLLYSSLDHPVPQTYRGAMLRPAGTALAMSFPKPIRVALMQRIYTTAEGIDNFRRVILIARWISAASEAVMEHWQQRMDKKRRANRAQREQLEIKLTGDEPIDKPSDHVEGGFAWLQPPSIRHFDAAENADEGESTAEQSFTKAPAAKLGKVTGRGDATGAVGADVAENADAEKCSNFAQQRQQSAAPSSSSIPASLATRAIVRLWSTVWKLSHLSFATETLATVGEACETAAVFAGGGMFWRAVGIQRLGLPLLSRRRRQGIERLGIVVSLCSVLVSLLVLRMERKVLRSELRSAHRRIIRANDKLGWASDLVGATIDRDQALSYRKKDPAKFIKRRRASKGNAEADKPLEMLGADLEAAARDLDDQELDEDGLSLSNSSLESGFPDDPHPNPTSRSLYSFSHHYPQHRHHEDARGSLSDKYRHEHGPPKPVAVSSLIKATERCLVRAESDLTKTKTRLRLNFWEKIANCSETIFLIYEAARPQVDKEGVEGWTGLVASAIRLSGLWKQLGSN</sequence>
<feature type="region of interest" description="Disordered" evidence="1">
    <location>
        <begin position="671"/>
        <end position="735"/>
    </location>
</feature>
<feature type="compositionally biased region" description="Basic and acidic residues" evidence="1">
    <location>
        <begin position="713"/>
        <end position="731"/>
    </location>
</feature>
<name>A0A077R8K2_9BASI</name>
<protein>
    <submittedName>
        <fullName evidence="2">Uncharacterized protein</fullName>
    </submittedName>
</protein>
<reference evidence="2" key="1">
    <citation type="journal article" date="2014" name="Genome Biol. Evol.">
        <title>Gene Loss Rather Than Gene Gain Is Associated with a Host Jump from Monocots to Dicots in the Smut Fungus Melanopsichium pennsylvanicum.</title>
        <authorList>
            <person name="Sharma R."/>
            <person name="Mishra B."/>
            <person name="Runge F."/>
            <person name="Thines M."/>
        </authorList>
    </citation>
    <scope>NUCLEOTIDE SEQUENCE</scope>
    <source>
        <strain evidence="2">4</strain>
    </source>
</reference>